<dbReference type="Proteomes" id="UP001305779">
    <property type="component" value="Unassembled WGS sequence"/>
</dbReference>
<feature type="region of interest" description="Disordered" evidence="1">
    <location>
        <begin position="43"/>
        <end position="172"/>
    </location>
</feature>
<evidence type="ECO:0000313" key="4">
    <source>
        <dbReference type="Proteomes" id="UP001305779"/>
    </source>
</evidence>
<feature type="compositionally biased region" description="Basic and acidic residues" evidence="1">
    <location>
        <begin position="217"/>
        <end position="231"/>
    </location>
</feature>
<feature type="compositionally biased region" description="Basic and acidic residues" evidence="1">
    <location>
        <begin position="193"/>
        <end position="203"/>
    </location>
</feature>
<comment type="caution">
    <text evidence="3">The sequence shown here is derived from an EMBL/GenBank/DDBJ whole genome shotgun (WGS) entry which is preliminary data.</text>
</comment>
<sequence>MLARTATAKSWVSGLEPTRTSFAPFLFQTRTILRDFTISHRHQRGEDWKEGGIRKSPKQLGRSHERGEGGDGKPRAARGDRRSDKPTASNRYPRYDDRKSESYKPRYKQSDESKVRGDARERRTRGSREDSGSATPYAAERRSPREELVPFEGKVPMTSLSERVEGSTMTPKELRVFEQLFKVKPSKLSGRWKGKEIDERDTGSDPGKAQQQTVDGRPARGEAKNNRKVETKSKGIVEAPKARPETTGVARPQIKREFPDLLRPLAEEAAAFRALSAVDEGKKTSEDRSISTSTQDEAAAKKLESIKSSMDGAKTDVALGNVLQDQIFTYVKTLSDSDRPVKAGRDFQVLTQTLPQSLLYYMKSLRDSFPGSLLGLVLLPTLKKLGPSAFALGATTELFNEHMWLLYKHYADLDGIAETLSEMDKNVYEFDSGTRDLIATVLRDGRKSLNNSYGPGMKALWSTDRKTRGLEKIRHWEGVVEERLKAAALRAAMEEQASVAEDDEEEEQNVAVA</sequence>
<feature type="compositionally biased region" description="Basic and acidic residues" evidence="1">
    <location>
        <begin position="139"/>
        <end position="148"/>
    </location>
</feature>
<feature type="compositionally biased region" description="Basic and acidic residues" evidence="1">
    <location>
        <begin position="44"/>
        <end position="53"/>
    </location>
</feature>
<dbReference type="EMBL" id="JAXOVC010000008">
    <property type="protein sequence ID" value="KAK4498440.1"/>
    <property type="molecule type" value="Genomic_DNA"/>
</dbReference>
<feature type="region of interest" description="Disordered" evidence="1">
    <location>
        <begin position="188"/>
        <end position="231"/>
    </location>
</feature>
<evidence type="ECO:0000313" key="3">
    <source>
        <dbReference type="EMBL" id="KAK4498440.1"/>
    </source>
</evidence>
<proteinExistence type="predicted"/>
<dbReference type="PANTHER" id="PTHR39468:SF1">
    <property type="entry name" value="MTF2-LIKE C-TERMINAL DOMAIN-CONTAINING PROTEIN"/>
    <property type="match status" value="1"/>
</dbReference>
<feature type="compositionally biased region" description="Basic and acidic residues" evidence="1">
    <location>
        <begin position="93"/>
        <end position="131"/>
    </location>
</feature>
<dbReference type="InterPro" id="IPR040009">
    <property type="entry name" value="Mtf2/C5D6.12-like"/>
</dbReference>
<keyword evidence="4" id="KW-1185">Reference proteome</keyword>
<protein>
    <recommendedName>
        <fullName evidence="2">Mtf2-like C-terminal domain-containing protein</fullName>
    </recommendedName>
</protein>
<dbReference type="Pfam" id="PF19189">
    <property type="entry name" value="Mtf2"/>
    <property type="match status" value="1"/>
</dbReference>
<accession>A0ABR0EAH1</accession>
<dbReference type="InterPro" id="IPR043837">
    <property type="entry name" value="Mtf2-like_C"/>
</dbReference>
<name>A0ABR0EAH1_ZASCE</name>
<evidence type="ECO:0000259" key="2">
    <source>
        <dbReference type="Pfam" id="PF19189"/>
    </source>
</evidence>
<organism evidence="3 4">
    <name type="scientific">Zasmidium cellare</name>
    <name type="common">Wine cellar mold</name>
    <name type="synonym">Racodium cellare</name>
    <dbReference type="NCBI Taxonomy" id="395010"/>
    <lineage>
        <taxon>Eukaryota</taxon>
        <taxon>Fungi</taxon>
        <taxon>Dikarya</taxon>
        <taxon>Ascomycota</taxon>
        <taxon>Pezizomycotina</taxon>
        <taxon>Dothideomycetes</taxon>
        <taxon>Dothideomycetidae</taxon>
        <taxon>Mycosphaerellales</taxon>
        <taxon>Mycosphaerellaceae</taxon>
        <taxon>Zasmidium</taxon>
    </lineage>
</organism>
<reference evidence="3 4" key="1">
    <citation type="journal article" date="2023" name="G3 (Bethesda)">
        <title>A chromosome-level genome assembly of Zasmidium syzygii isolated from banana leaves.</title>
        <authorList>
            <person name="van Westerhoven A.C."/>
            <person name="Mehrabi R."/>
            <person name="Talebi R."/>
            <person name="Steentjes M.B.F."/>
            <person name="Corcolon B."/>
            <person name="Chong P.A."/>
            <person name="Kema G.H.J."/>
            <person name="Seidl M.F."/>
        </authorList>
    </citation>
    <scope>NUCLEOTIDE SEQUENCE [LARGE SCALE GENOMIC DNA]</scope>
    <source>
        <strain evidence="3 4">P124</strain>
    </source>
</reference>
<feature type="compositionally biased region" description="Basic and acidic residues" evidence="1">
    <location>
        <begin position="62"/>
        <end position="85"/>
    </location>
</feature>
<feature type="domain" description="Mtf2-like C-terminal" evidence="2">
    <location>
        <begin position="302"/>
        <end position="469"/>
    </location>
</feature>
<dbReference type="PANTHER" id="PTHR39468">
    <property type="entry name" value="CHROMOSOME 7, WHOLE GENOME SHOTGUN SEQUENCE"/>
    <property type="match status" value="1"/>
</dbReference>
<evidence type="ECO:0000256" key="1">
    <source>
        <dbReference type="SAM" id="MobiDB-lite"/>
    </source>
</evidence>
<gene>
    <name evidence="3" type="ORF">PRZ48_011098</name>
</gene>